<dbReference type="OMA" id="WETSCCK"/>
<dbReference type="AlphaFoldDB" id="A0A7I4YS29"/>
<name>A0A7I4YS29_HAECO</name>
<feature type="chain" id="PRO_5029880908" evidence="1">
    <location>
        <begin position="16"/>
        <end position="300"/>
    </location>
</feature>
<evidence type="ECO:0000313" key="2">
    <source>
        <dbReference type="Proteomes" id="UP000025227"/>
    </source>
</evidence>
<keyword evidence="1" id="KW-0732">Signal</keyword>
<accession>A0A7I4YS29</accession>
<reference evidence="3" key="1">
    <citation type="submission" date="2020-12" db="UniProtKB">
        <authorList>
            <consortium name="WormBaseParasite"/>
        </authorList>
    </citation>
    <scope>IDENTIFICATION</scope>
    <source>
        <strain evidence="3">MHco3</strain>
    </source>
</reference>
<evidence type="ECO:0000313" key="3">
    <source>
        <dbReference type="WBParaSite" id="HCON_00137062-00001"/>
    </source>
</evidence>
<feature type="signal peptide" evidence="1">
    <location>
        <begin position="1"/>
        <end position="15"/>
    </location>
</feature>
<evidence type="ECO:0000256" key="1">
    <source>
        <dbReference type="SAM" id="SignalP"/>
    </source>
</evidence>
<dbReference type="Proteomes" id="UP000025227">
    <property type="component" value="Unplaced"/>
</dbReference>
<proteinExistence type="predicted"/>
<keyword evidence="2" id="KW-1185">Reference proteome</keyword>
<protein>
    <submittedName>
        <fullName evidence="3">Secreted protein</fullName>
    </submittedName>
</protein>
<sequence>LILLVSLPLLALSQQYPPQQRANEVNNDVVPAWYQTPQKQLPNGYGFGRNPPAMYERAPSTMNYQSYPTFGTNRPAYPELMGSAQPARRYPMGGQDRAQHQTSLARYHQLLLRKQEELEKEKESKASTMIEKFLPKSLKNIYSTIVPYLQMTTAPPIKTSESSFRGRITFKWITKRPKSMVRNTRTTTSSPRNVESTTNWETSCCKTSTLDTVISTSSKPFSFLEYFWPNAELLAAIKDVVAKFKASLDETGLDQDVRLMGNQLRNTWQQLRTGPMNEQLGRLFDKAADDGNQAQLNGAQ</sequence>
<dbReference type="WBParaSite" id="HCON_00137062-00001">
    <property type="protein sequence ID" value="HCON_00137062-00001"/>
    <property type="gene ID" value="HCON_00137062"/>
</dbReference>
<dbReference type="OrthoDB" id="5846958at2759"/>
<organism evidence="2 3">
    <name type="scientific">Haemonchus contortus</name>
    <name type="common">Barber pole worm</name>
    <dbReference type="NCBI Taxonomy" id="6289"/>
    <lineage>
        <taxon>Eukaryota</taxon>
        <taxon>Metazoa</taxon>
        <taxon>Ecdysozoa</taxon>
        <taxon>Nematoda</taxon>
        <taxon>Chromadorea</taxon>
        <taxon>Rhabditida</taxon>
        <taxon>Rhabditina</taxon>
        <taxon>Rhabditomorpha</taxon>
        <taxon>Strongyloidea</taxon>
        <taxon>Trichostrongylidae</taxon>
        <taxon>Haemonchus</taxon>
    </lineage>
</organism>